<comment type="caution">
    <text evidence="1">The sequence shown here is derived from an EMBL/GenBank/DDBJ whole genome shotgun (WGS) entry which is preliminary data.</text>
</comment>
<gene>
    <name evidence="1" type="ORF">OGZ38_11030</name>
</gene>
<dbReference type="AlphaFoldDB" id="A0AB35KDS1"/>
<dbReference type="Proteomes" id="UP001152820">
    <property type="component" value="Unassembled WGS sequence"/>
</dbReference>
<protein>
    <submittedName>
        <fullName evidence="1">Aldo/keto reductase</fullName>
    </submittedName>
</protein>
<dbReference type="EMBL" id="JAOWLO010000009">
    <property type="protein sequence ID" value="MDG5049676.1"/>
    <property type="molecule type" value="Genomic_DNA"/>
</dbReference>
<dbReference type="RefSeq" id="WP_278200331.1">
    <property type="nucleotide sequence ID" value="NZ_JAOWLO010000009.1"/>
</dbReference>
<reference evidence="1" key="1">
    <citation type="submission" date="2022-10" db="EMBL/GenBank/DDBJ databases">
        <authorList>
            <person name="Turner M.S."/>
            <person name="Huang W."/>
        </authorList>
    </citation>
    <scope>NUCLEOTIDE SEQUENCE</scope>
    <source>
        <strain evidence="1">593</strain>
    </source>
</reference>
<accession>A0AB35KDS1</accession>
<evidence type="ECO:0000313" key="2">
    <source>
        <dbReference type="Proteomes" id="UP001152820"/>
    </source>
</evidence>
<name>A0AB35KDS1_9LACT</name>
<proteinExistence type="predicted"/>
<organism evidence="1 2">
    <name type="scientific">Lactococcus lactis</name>
    <dbReference type="NCBI Taxonomy" id="1358"/>
    <lineage>
        <taxon>Bacteria</taxon>
        <taxon>Bacillati</taxon>
        <taxon>Bacillota</taxon>
        <taxon>Bacilli</taxon>
        <taxon>Lactobacillales</taxon>
        <taxon>Streptococcaceae</taxon>
        <taxon>Lactococcus</taxon>
    </lineage>
</organism>
<reference evidence="1" key="2">
    <citation type="journal article" date="2023" name="Food Microbiol.">
        <title>Evaluation of the fermentation potential of lactic acid bacteria isolated from herbs, fruits and vegetables as starter cultures in nut-based milk alternatives.</title>
        <authorList>
            <person name="Huang W."/>
            <person name="Dong A."/>
            <person name="Pham H.T."/>
            <person name="Zhou C."/>
            <person name="Huo Z."/>
            <person name="Watjen A.P."/>
            <person name="Prakash S."/>
            <person name="Bang-Berthelsen C.H."/>
            <person name="Turner M.S."/>
        </authorList>
    </citation>
    <scope>NUCLEOTIDE SEQUENCE</scope>
    <source>
        <strain evidence="1">593</strain>
    </source>
</reference>
<evidence type="ECO:0000313" key="1">
    <source>
        <dbReference type="EMBL" id="MDG5049676.1"/>
    </source>
</evidence>
<sequence length="141" mass="16463">MHNHQRFDIILKNILGEQYEKIVFTILALGFSLIVLSGCQTREDSSDWLQGDWYSKDWNVTYTIIMQNDDDWVIKDGEHTIARCSQEYTDENNKKEIELVSKKGTEFHITPIDKTHIKFQQVSKDGTLGTTDAVEFLKKQY</sequence>